<feature type="domain" description="Endonuclease/exonuclease/phosphatase" evidence="2">
    <location>
        <begin position="570"/>
        <end position="765"/>
    </location>
</feature>
<accession>V9FPK3</accession>
<dbReference type="InterPro" id="IPR036691">
    <property type="entry name" value="Endo/exonu/phosph_ase_sf"/>
</dbReference>
<dbReference type="Pfam" id="PF03372">
    <property type="entry name" value="Exo_endo_phos"/>
    <property type="match status" value="1"/>
</dbReference>
<keyword evidence="4" id="KW-1185">Reference proteome</keyword>
<dbReference type="Gene3D" id="3.60.10.10">
    <property type="entry name" value="Endonuclease/exonuclease/phosphatase"/>
    <property type="match status" value="1"/>
</dbReference>
<protein>
    <recommendedName>
        <fullName evidence="2">Endonuclease/exonuclease/phosphatase domain-containing protein</fullName>
    </recommendedName>
</protein>
<name>V9FPK3_PHYNI</name>
<dbReference type="EMBL" id="ANIZ01000683">
    <property type="protein sequence ID" value="ETI53374.1"/>
    <property type="molecule type" value="Genomic_DNA"/>
</dbReference>
<dbReference type="GO" id="GO:0003824">
    <property type="term" value="F:catalytic activity"/>
    <property type="evidence" value="ECO:0007669"/>
    <property type="project" value="InterPro"/>
</dbReference>
<dbReference type="SUPFAM" id="SSF56219">
    <property type="entry name" value="DNase I-like"/>
    <property type="match status" value="1"/>
</dbReference>
<dbReference type="HOGENOM" id="CLU_320172_0_0_1"/>
<dbReference type="InterPro" id="IPR005135">
    <property type="entry name" value="Endo/exonuclease/phosphatase"/>
</dbReference>
<evidence type="ECO:0000256" key="1">
    <source>
        <dbReference type="SAM" id="MobiDB-lite"/>
    </source>
</evidence>
<dbReference type="Proteomes" id="UP000018721">
    <property type="component" value="Unassembled WGS sequence"/>
</dbReference>
<reference evidence="3 4" key="1">
    <citation type="submission" date="2013-11" db="EMBL/GenBank/DDBJ databases">
        <title>The Genome Sequence of Phytophthora parasitica P1569.</title>
        <authorList>
            <consortium name="The Broad Institute Genomics Platform"/>
            <person name="Russ C."/>
            <person name="Tyler B."/>
            <person name="Panabieres F."/>
            <person name="Shan W."/>
            <person name="Tripathy S."/>
            <person name="Grunwald N."/>
            <person name="Machado M."/>
            <person name="Johnson C.S."/>
            <person name="Arredondo F."/>
            <person name="Hong C."/>
            <person name="Coffey M."/>
            <person name="Young S.K."/>
            <person name="Zeng Q."/>
            <person name="Gargeya S."/>
            <person name="Fitzgerald M."/>
            <person name="Abouelleil A."/>
            <person name="Alvarado L."/>
            <person name="Chapman S.B."/>
            <person name="Gainer-Dewar J."/>
            <person name="Goldberg J."/>
            <person name="Griggs A."/>
            <person name="Gujja S."/>
            <person name="Hansen M."/>
            <person name="Howarth C."/>
            <person name="Imamovic A."/>
            <person name="Ireland A."/>
            <person name="Larimer J."/>
            <person name="McCowan C."/>
            <person name="Murphy C."/>
            <person name="Pearson M."/>
            <person name="Poon T.W."/>
            <person name="Priest M."/>
            <person name="Roberts A."/>
            <person name="Saif S."/>
            <person name="Shea T."/>
            <person name="Sykes S."/>
            <person name="Wortman J."/>
            <person name="Nusbaum C."/>
            <person name="Birren B."/>
        </authorList>
    </citation>
    <scope>NUCLEOTIDE SEQUENCE [LARGE SCALE GENOMIC DNA]</scope>
    <source>
        <strain evidence="3 4">P1569</strain>
    </source>
</reference>
<feature type="region of interest" description="Disordered" evidence="1">
    <location>
        <begin position="233"/>
        <end position="264"/>
    </location>
</feature>
<gene>
    <name evidence="3" type="ORF">F443_03660</name>
</gene>
<organism evidence="3 4">
    <name type="scientific">Phytophthora nicotianae P1569</name>
    <dbReference type="NCBI Taxonomy" id="1317065"/>
    <lineage>
        <taxon>Eukaryota</taxon>
        <taxon>Sar</taxon>
        <taxon>Stramenopiles</taxon>
        <taxon>Oomycota</taxon>
        <taxon>Peronosporomycetes</taxon>
        <taxon>Peronosporales</taxon>
        <taxon>Peronosporaceae</taxon>
        <taxon>Phytophthora</taxon>
    </lineage>
</organism>
<dbReference type="eggNOG" id="KOG1075">
    <property type="taxonomic scope" value="Eukaryota"/>
</dbReference>
<dbReference type="OrthoDB" id="162864at2759"/>
<feature type="region of interest" description="Disordered" evidence="1">
    <location>
        <begin position="175"/>
        <end position="196"/>
    </location>
</feature>
<evidence type="ECO:0000259" key="2">
    <source>
        <dbReference type="Pfam" id="PF03372"/>
    </source>
</evidence>
<proteinExistence type="predicted"/>
<comment type="caution">
    <text evidence="3">The sequence shown here is derived from an EMBL/GenBank/DDBJ whole genome shotgun (WGS) entry which is preliminary data.</text>
</comment>
<feature type="compositionally biased region" description="Low complexity" evidence="1">
    <location>
        <begin position="303"/>
        <end position="315"/>
    </location>
</feature>
<feature type="region of interest" description="Disordered" evidence="1">
    <location>
        <begin position="297"/>
        <end position="322"/>
    </location>
</feature>
<evidence type="ECO:0000313" key="3">
    <source>
        <dbReference type="EMBL" id="ETI53374.1"/>
    </source>
</evidence>
<sequence length="907" mass="100475">MTIPDALFSNTAPVSSGLFVVSRPALVMGLAAVKDKIVLIFAGQRCQFTGRSLTFESLNPLSDAFYLDILGVRSDAVASRLFTSFLEYGCQPIYFNFTYRDPVSTITSGIVRYYFNSSTCPTTLVINGQVCDQVNFGGMLYSVRARGAQATQYHLTPSKLSQHCLEFSLPTHNAQDGGADAPAPRGEKRCRSATESSGSASVISECMVSTSKVITTDSHADKSDSMGRAGESIVELSPSSAFASPPRKRLARRQSTGPVSQPPAFTSTTYWEELDKFSFELSAQTLTVGEEDDSLRVTVQPISSPESSSTSTELTHLTEVRKGKVRHAKAPTSIGTTLTFLNNDIVLQQSLLERELAEPIASEDLYEQKQHPLSRQAFFRLTRTKSPLLNDFIRLHLISRSVAAGSCASIAEKWVQYFGDQCPRPRAELFKVADKWLLDTTDFGLYGISEALALFELLVMAVAPGIYANDEWLHLICGFSSPYIGGASTRVLHPNALLGLLRSQVGHRIMSHMECMALNDPCVDRIRALQAASEWLPWETSVLRLAETQLGTAWAAGSIPMVSSQRNGRKFIEKVIFQYHIIGVQETKFRDVHHLSSASDHCLFVSDHNSSSPVQVGPRSGGVATLLHPDLPGVGSAEEVRQTTIPGRYLLIRLVHAGSTVYIHNIYAPVNASERSHFYQSLPAEFDQDSHHLVLGDFNVAIDPILDSRGVSSVSDTSRGYLLSWLSTLNVADAWRLRFSSRRVFFGPSPRINRLDYIFISDDWVDSTFEEARYFQLPHSGDHLAVRVALGSPSRRPLSAYWRLNPSTLQDDAVRQFIIQDIRQLQQSIRHTPSPGLVWEGWKRRIKSLLQLAQVKAGAQETDILRVYRSHVTRREQAYEANPSHETAEPLTEAITAVESLEVDRGN</sequence>
<dbReference type="AlphaFoldDB" id="V9FPK3"/>
<evidence type="ECO:0000313" key="4">
    <source>
        <dbReference type="Proteomes" id="UP000018721"/>
    </source>
</evidence>
<feature type="compositionally biased region" description="Polar residues" evidence="1">
    <location>
        <begin position="253"/>
        <end position="264"/>
    </location>
</feature>